<feature type="transmembrane region" description="Helical" evidence="7">
    <location>
        <begin position="122"/>
        <end position="143"/>
    </location>
</feature>
<proteinExistence type="inferred from homology"/>
<dbReference type="PANTHER" id="PTHR30151:SF0">
    <property type="entry name" value="ABC TRANSPORTER PERMEASE PROTEIN MJ0413-RELATED"/>
    <property type="match status" value="1"/>
</dbReference>
<reference evidence="9 10" key="1">
    <citation type="submission" date="2019-04" db="EMBL/GenBank/DDBJ databases">
        <title>Phreatobacter aquaticus sp. nov.</title>
        <authorList>
            <person name="Choi A."/>
        </authorList>
    </citation>
    <scope>NUCLEOTIDE SEQUENCE [LARGE SCALE GENOMIC DNA]</scope>
    <source>
        <strain evidence="9 10">KCTC 52518</strain>
    </source>
</reference>
<feature type="transmembrane region" description="Helical" evidence="7">
    <location>
        <begin position="34"/>
        <end position="55"/>
    </location>
</feature>
<dbReference type="Gene3D" id="1.10.3720.10">
    <property type="entry name" value="MetI-like"/>
    <property type="match status" value="1"/>
</dbReference>
<evidence type="ECO:0000313" key="10">
    <source>
        <dbReference type="Proteomes" id="UP000298781"/>
    </source>
</evidence>
<keyword evidence="4 7" id="KW-0812">Transmembrane</keyword>
<dbReference type="GO" id="GO:0005886">
    <property type="term" value="C:plasma membrane"/>
    <property type="evidence" value="ECO:0007669"/>
    <property type="project" value="UniProtKB-SubCell"/>
</dbReference>
<accession>A0A4D7ASS7</accession>
<dbReference type="Pfam" id="PF00528">
    <property type="entry name" value="BPD_transp_1"/>
    <property type="match status" value="1"/>
</dbReference>
<dbReference type="PANTHER" id="PTHR30151">
    <property type="entry name" value="ALKANE SULFONATE ABC TRANSPORTER-RELATED, MEMBRANE SUBUNIT"/>
    <property type="match status" value="1"/>
</dbReference>
<evidence type="ECO:0000256" key="2">
    <source>
        <dbReference type="ARBA" id="ARBA00022448"/>
    </source>
</evidence>
<dbReference type="InterPro" id="IPR035906">
    <property type="entry name" value="MetI-like_sf"/>
</dbReference>
<evidence type="ECO:0000256" key="3">
    <source>
        <dbReference type="ARBA" id="ARBA00022475"/>
    </source>
</evidence>
<keyword evidence="2 7" id="KW-0813">Transport</keyword>
<comment type="subcellular location">
    <subcellularLocation>
        <location evidence="1 7">Cell membrane</location>
        <topology evidence="1 7">Multi-pass membrane protein</topology>
    </subcellularLocation>
</comment>
<gene>
    <name evidence="9" type="ORF">E8M01_10115</name>
</gene>
<evidence type="ECO:0000259" key="8">
    <source>
        <dbReference type="PROSITE" id="PS50928"/>
    </source>
</evidence>
<sequence>MSDINRSALADPKAIVETKPAPDFKDERLRDDTWFYGPVAMALFLVFWEVSIPLFDVPEIFLPRPSLVIVTLYELFATKGLAYDLVLTLYRIFAGFFLAAVVGVGLGLLMGMSRRIYAICDIFVAALYPVPKIALVPLLVIWLGSGNAFQIALSALGCIFPILVNTIIGVRQCDEGLILAARDLGASAVQIQRKVVLPAAVPAIFGGLRLALGISIILVVAAEMQTARYGLGAKLQLAGQILETGQVFAILLLLAVLGILLTKGQQHLDGKINRWRTR</sequence>
<dbReference type="InterPro" id="IPR000515">
    <property type="entry name" value="MetI-like"/>
</dbReference>
<feature type="transmembrane region" description="Helical" evidence="7">
    <location>
        <begin position="92"/>
        <end position="110"/>
    </location>
</feature>
<evidence type="ECO:0000256" key="7">
    <source>
        <dbReference type="RuleBase" id="RU363032"/>
    </source>
</evidence>
<dbReference type="GO" id="GO:0055085">
    <property type="term" value="P:transmembrane transport"/>
    <property type="evidence" value="ECO:0007669"/>
    <property type="project" value="InterPro"/>
</dbReference>
<feature type="transmembrane region" description="Helical" evidence="7">
    <location>
        <begin position="195"/>
        <end position="221"/>
    </location>
</feature>
<comment type="similarity">
    <text evidence="7">Belongs to the binding-protein-dependent transport system permease family.</text>
</comment>
<keyword evidence="6 7" id="KW-0472">Membrane</keyword>
<keyword evidence="5 7" id="KW-1133">Transmembrane helix</keyword>
<evidence type="ECO:0000256" key="5">
    <source>
        <dbReference type="ARBA" id="ARBA00022989"/>
    </source>
</evidence>
<feature type="domain" description="ABC transmembrane type-1" evidence="8">
    <location>
        <begin position="85"/>
        <end position="263"/>
    </location>
</feature>
<evidence type="ECO:0000313" key="9">
    <source>
        <dbReference type="EMBL" id="QCI64554.1"/>
    </source>
</evidence>
<evidence type="ECO:0000256" key="1">
    <source>
        <dbReference type="ARBA" id="ARBA00004651"/>
    </source>
</evidence>
<dbReference type="RefSeq" id="WP_136960007.1">
    <property type="nucleotide sequence ID" value="NZ_CP039690.1"/>
</dbReference>
<dbReference type="AlphaFoldDB" id="A0A4D7ASS7"/>
<name>A0A4D7ASS7_9HYPH</name>
<feature type="transmembrane region" description="Helical" evidence="7">
    <location>
        <begin position="241"/>
        <end position="261"/>
    </location>
</feature>
<keyword evidence="3" id="KW-1003">Cell membrane</keyword>
<dbReference type="EMBL" id="CP039690">
    <property type="protein sequence ID" value="QCI64554.1"/>
    <property type="molecule type" value="Genomic_DNA"/>
</dbReference>
<dbReference type="KEGG" id="pstg:E8M01_10115"/>
<dbReference type="PROSITE" id="PS50928">
    <property type="entry name" value="ABC_TM1"/>
    <property type="match status" value="1"/>
</dbReference>
<evidence type="ECO:0000256" key="4">
    <source>
        <dbReference type="ARBA" id="ARBA00022692"/>
    </source>
</evidence>
<dbReference type="OrthoDB" id="9799271at2"/>
<protein>
    <submittedName>
        <fullName evidence="9">ABC transporter permease</fullName>
    </submittedName>
</protein>
<dbReference type="Proteomes" id="UP000298781">
    <property type="component" value="Chromosome"/>
</dbReference>
<feature type="transmembrane region" description="Helical" evidence="7">
    <location>
        <begin position="149"/>
        <end position="170"/>
    </location>
</feature>
<dbReference type="SUPFAM" id="SSF161098">
    <property type="entry name" value="MetI-like"/>
    <property type="match status" value="1"/>
</dbReference>
<keyword evidence="10" id="KW-1185">Reference proteome</keyword>
<evidence type="ECO:0000256" key="6">
    <source>
        <dbReference type="ARBA" id="ARBA00023136"/>
    </source>
</evidence>
<organism evidence="9 10">
    <name type="scientific">Phreatobacter stygius</name>
    <dbReference type="NCBI Taxonomy" id="1940610"/>
    <lineage>
        <taxon>Bacteria</taxon>
        <taxon>Pseudomonadati</taxon>
        <taxon>Pseudomonadota</taxon>
        <taxon>Alphaproteobacteria</taxon>
        <taxon>Hyphomicrobiales</taxon>
        <taxon>Phreatobacteraceae</taxon>
        <taxon>Phreatobacter</taxon>
    </lineage>
</organism>
<dbReference type="CDD" id="cd06261">
    <property type="entry name" value="TM_PBP2"/>
    <property type="match status" value="1"/>
</dbReference>